<keyword evidence="2 3" id="KW-0408">Iron</keyword>
<dbReference type="InterPro" id="IPR036291">
    <property type="entry name" value="NAD(P)-bd_dom_sf"/>
</dbReference>
<reference evidence="5 6" key="1">
    <citation type="submission" date="2024-04" db="EMBL/GenBank/DDBJ databases">
        <title>Polymorphospora sp. isolated from Baiyangdian Lake in Xiong'an New Area.</title>
        <authorList>
            <person name="Zhang X."/>
            <person name="Liu J."/>
        </authorList>
    </citation>
    <scope>NUCLEOTIDE SEQUENCE [LARGE SCALE GENOMIC DNA]</scope>
    <source>
        <strain evidence="5 6">2-325</strain>
    </source>
</reference>
<feature type="domain" description="Cytochrome c" evidence="4">
    <location>
        <begin position="37"/>
        <end position="148"/>
    </location>
</feature>
<dbReference type="SUPFAM" id="SSF51735">
    <property type="entry name" value="NAD(P)-binding Rossmann-fold domains"/>
    <property type="match status" value="1"/>
</dbReference>
<keyword evidence="6" id="KW-1185">Reference proteome</keyword>
<dbReference type="Gene3D" id="3.40.50.720">
    <property type="entry name" value="NAD(P)-binding Rossmann-like Domain"/>
    <property type="match status" value="1"/>
</dbReference>
<sequence>MLTVGVLGASGAVGRQVAHALAGAGVTVRLGARAGVPDAPAGAEVVAVDVTAPAALRAFCAGCHLVVNCAGPSYRLSPRVAAAAVAAGAAYVDAGGDDLLRDRLSFAPVPVVLGAGQSPGLSGLLPRWLRGTDGGPVGSLRAWFGGLDRFSPAAAADMVASLHDGYGEAMAGWRDGAAAPRTVEPLLDVSLPPFPGRVTAYPFLTGEARRLAVELGVRDGAWFNVFAGRQTLAVLNRLRAGTVGDPAGSDAAGRLVRAAEVDLAGQRPYQLMVVEITDDRGARTLTLRADDGYRLTATVAVEAAAAVLAGTVPPGAWLAADLLDPAVVVERLRRDAACTVFEVTDGPRAAAVEEGVL</sequence>
<dbReference type="InterPro" id="IPR000534">
    <property type="entry name" value="Semialdehyde_DH_NAD-bd"/>
</dbReference>
<organism evidence="5 6">
    <name type="scientific">Polymorphospora lycopeni</name>
    <dbReference type="NCBI Taxonomy" id="3140240"/>
    <lineage>
        <taxon>Bacteria</taxon>
        <taxon>Bacillati</taxon>
        <taxon>Actinomycetota</taxon>
        <taxon>Actinomycetes</taxon>
        <taxon>Micromonosporales</taxon>
        <taxon>Micromonosporaceae</taxon>
        <taxon>Polymorphospora</taxon>
    </lineage>
</organism>
<evidence type="ECO:0000256" key="3">
    <source>
        <dbReference type="PROSITE-ProRule" id="PRU00433"/>
    </source>
</evidence>
<evidence type="ECO:0000259" key="4">
    <source>
        <dbReference type="PROSITE" id="PS51007"/>
    </source>
</evidence>
<evidence type="ECO:0000256" key="1">
    <source>
        <dbReference type="ARBA" id="ARBA00022723"/>
    </source>
</evidence>
<evidence type="ECO:0000313" key="6">
    <source>
        <dbReference type="Proteomes" id="UP001582793"/>
    </source>
</evidence>
<proteinExistence type="predicted"/>
<keyword evidence="3" id="KW-0349">Heme</keyword>
<dbReference type="EMBL" id="JBCGDC010000263">
    <property type="protein sequence ID" value="MFB6398521.1"/>
    <property type="molecule type" value="Genomic_DNA"/>
</dbReference>
<dbReference type="InterPro" id="IPR005097">
    <property type="entry name" value="Sacchrp_dh_NADP-bd"/>
</dbReference>
<keyword evidence="1 3" id="KW-0479">Metal-binding</keyword>
<dbReference type="RefSeq" id="WP_375737262.1">
    <property type="nucleotide sequence ID" value="NZ_JBCGDC010000263.1"/>
</dbReference>
<dbReference type="Pfam" id="PF03435">
    <property type="entry name" value="Sacchrp_dh_NADP"/>
    <property type="match status" value="1"/>
</dbReference>
<dbReference type="InterPro" id="IPR009056">
    <property type="entry name" value="Cyt_c-like_dom"/>
</dbReference>
<dbReference type="PROSITE" id="PS51007">
    <property type="entry name" value="CYTC"/>
    <property type="match status" value="1"/>
</dbReference>
<dbReference type="Proteomes" id="UP001582793">
    <property type="component" value="Unassembled WGS sequence"/>
</dbReference>
<accession>A0ABV5D5E8</accession>
<evidence type="ECO:0000256" key="2">
    <source>
        <dbReference type="ARBA" id="ARBA00023004"/>
    </source>
</evidence>
<name>A0ABV5D5E8_9ACTN</name>
<evidence type="ECO:0000313" key="5">
    <source>
        <dbReference type="EMBL" id="MFB6398521.1"/>
    </source>
</evidence>
<dbReference type="PANTHER" id="PTHR43781">
    <property type="entry name" value="SACCHAROPINE DEHYDROGENASE"/>
    <property type="match status" value="1"/>
</dbReference>
<gene>
    <name evidence="5" type="ORF">AAFH96_36450</name>
</gene>
<dbReference type="PANTHER" id="PTHR43781:SF1">
    <property type="entry name" value="SACCHAROPINE DEHYDROGENASE"/>
    <property type="match status" value="1"/>
</dbReference>
<dbReference type="SMART" id="SM00859">
    <property type="entry name" value="Semialdhyde_dh"/>
    <property type="match status" value="1"/>
</dbReference>
<comment type="caution">
    <text evidence="5">The sequence shown here is derived from an EMBL/GenBank/DDBJ whole genome shotgun (WGS) entry which is preliminary data.</text>
</comment>
<protein>
    <submittedName>
        <fullName evidence="5">Saccharopine dehydrogenase NADP-binding domain-containing protein</fullName>
    </submittedName>
</protein>